<keyword evidence="2" id="KW-1185">Reference proteome</keyword>
<dbReference type="Proteomes" id="UP000326198">
    <property type="component" value="Unassembled WGS sequence"/>
</dbReference>
<reference evidence="1 2" key="1">
    <citation type="submission" date="2019-04" db="EMBL/GenBank/DDBJ databases">
        <title>Friends and foes A comparative genomics studyof 23 Aspergillus species from section Flavi.</title>
        <authorList>
            <consortium name="DOE Joint Genome Institute"/>
            <person name="Kjaerbolling I."/>
            <person name="Vesth T."/>
            <person name="Frisvad J.C."/>
            <person name="Nybo J.L."/>
            <person name="Theobald S."/>
            <person name="Kildgaard S."/>
            <person name="Isbrandt T."/>
            <person name="Kuo A."/>
            <person name="Sato A."/>
            <person name="Lyhne E.K."/>
            <person name="Kogle M.E."/>
            <person name="Wiebenga A."/>
            <person name="Kun R.S."/>
            <person name="Lubbers R.J."/>
            <person name="Makela M.R."/>
            <person name="Barry K."/>
            <person name="Chovatia M."/>
            <person name="Clum A."/>
            <person name="Daum C."/>
            <person name="Haridas S."/>
            <person name="He G."/>
            <person name="LaButti K."/>
            <person name="Lipzen A."/>
            <person name="Mondo S."/>
            <person name="Riley R."/>
            <person name="Salamov A."/>
            <person name="Simmons B.A."/>
            <person name="Magnuson J.K."/>
            <person name="Henrissat B."/>
            <person name="Mortensen U.H."/>
            <person name="Larsen T.O."/>
            <person name="Devries R.P."/>
            <person name="Grigoriev I.V."/>
            <person name="Machida M."/>
            <person name="Baker S.E."/>
            <person name="Andersen M.R."/>
        </authorList>
    </citation>
    <scope>NUCLEOTIDE SEQUENCE [LARGE SCALE GENOMIC DNA]</scope>
    <source>
        <strain evidence="1 2">IBT 29228</strain>
    </source>
</reference>
<protein>
    <submittedName>
        <fullName evidence="1">Uncharacterized protein</fullName>
    </submittedName>
</protein>
<sequence>MRSAARVVEPHEFCPDGRTADNHLSLLLLFCFVFFSAEHNTRVVFDGGFDVPWCIDHVRRNQDSNQQLDEVARHEGILRHGSVLK</sequence>
<evidence type="ECO:0000313" key="2">
    <source>
        <dbReference type="Proteomes" id="UP000326198"/>
    </source>
</evidence>
<accession>A0A5N7B5X2</accession>
<evidence type="ECO:0000313" key="1">
    <source>
        <dbReference type="EMBL" id="KAE8376699.1"/>
    </source>
</evidence>
<dbReference type="EMBL" id="ML736235">
    <property type="protein sequence ID" value="KAE8376699.1"/>
    <property type="molecule type" value="Genomic_DNA"/>
</dbReference>
<gene>
    <name evidence="1" type="ORF">BDV26DRAFT_229954</name>
</gene>
<proteinExistence type="predicted"/>
<organism evidence="1 2">
    <name type="scientific">Aspergillus bertholletiae</name>
    <dbReference type="NCBI Taxonomy" id="1226010"/>
    <lineage>
        <taxon>Eukaryota</taxon>
        <taxon>Fungi</taxon>
        <taxon>Dikarya</taxon>
        <taxon>Ascomycota</taxon>
        <taxon>Pezizomycotina</taxon>
        <taxon>Eurotiomycetes</taxon>
        <taxon>Eurotiomycetidae</taxon>
        <taxon>Eurotiales</taxon>
        <taxon>Aspergillaceae</taxon>
        <taxon>Aspergillus</taxon>
        <taxon>Aspergillus subgen. Circumdati</taxon>
    </lineage>
</organism>
<dbReference type="AlphaFoldDB" id="A0A5N7B5X2"/>
<name>A0A5N7B5X2_9EURO</name>